<dbReference type="InterPro" id="IPR023214">
    <property type="entry name" value="HAD_sf"/>
</dbReference>
<keyword evidence="1" id="KW-0479">Metal-binding</keyword>
<dbReference type="EMBL" id="VTUX01000003">
    <property type="protein sequence ID" value="KAA1192443.1"/>
    <property type="molecule type" value="Genomic_DNA"/>
</dbReference>
<dbReference type="RefSeq" id="WP_149610736.1">
    <property type="nucleotide sequence ID" value="NZ_VTUX01000003.1"/>
</dbReference>
<accession>A0A5B0WZG6</accession>
<keyword evidence="6" id="KW-1185">Reference proteome</keyword>
<reference evidence="5 6" key="1">
    <citation type="submission" date="2019-09" db="EMBL/GenBank/DDBJ databases">
        <authorList>
            <person name="Chen X.-Y."/>
        </authorList>
    </citation>
    <scope>NUCLEOTIDE SEQUENCE [LARGE SCALE GENOMIC DNA]</scope>
    <source>
        <strain evidence="5 6">NY5</strain>
    </source>
</reference>
<dbReference type="Pfam" id="PF13419">
    <property type="entry name" value="HAD_2"/>
    <property type="match status" value="1"/>
</dbReference>
<gene>
    <name evidence="5" type="ORF">F0M18_07165</name>
</gene>
<keyword evidence="4" id="KW-0119">Carbohydrate metabolism</keyword>
<dbReference type="GO" id="GO:0008967">
    <property type="term" value="F:phosphoglycolate phosphatase activity"/>
    <property type="evidence" value="ECO:0007669"/>
    <property type="project" value="TreeGrafter"/>
</dbReference>
<sequence length="233" mass="25385">MSGRQTQAVLFDLDGTLIDTADEFVVVVQRLRAEHDLDEMDPQRIRASVSNGARALVALGLDLSEDDPRFESKRLRLLELYSEVLGSAARPYPGIPPLLQELADRGIAWGVATNKPRAYAEPLLQALGMLPGPDSEPDAAMLCGSLVCPDDVRERKPHPESLYRNCRELDCAPHSTVYVGDHLRDIEAGRRAGMYTVAAAYGYIEPGDDPASWGADALVDCSTALSDLILNPQ</sequence>
<dbReference type="Proteomes" id="UP000323708">
    <property type="component" value="Unassembled WGS sequence"/>
</dbReference>
<dbReference type="GO" id="GO:0046872">
    <property type="term" value="F:metal ion binding"/>
    <property type="evidence" value="ECO:0007669"/>
    <property type="project" value="UniProtKB-KW"/>
</dbReference>
<name>A0A5B0WZG6_9GAMM</name>
<organism evidence="5 6">
    <name type="scientific">Pseudohalioglobus sediminis</name>
    <dbReference type="NCBI Taxonomy" id="2606449"/>
    <lineage>
        <taxon>Bacteria</taxon>
        <taxon>Pseudomonadati</taxon>
        <taxon>Pseudomonadota</taxon>
        <taxon>Gammaproteobacteria</taxon>
        <taxon>Cellvibrionales</taxon>
        <taxon>Halieaceae</taxon>
        <taxon>Pseudohalioglobus</taxon>
    </lineage>
</organism>
<dbReference type="AlphaFoldDB" id="A0A5B0WZG6"/>
<dbReference type="PANTHER" id="PTHR43434">
    <property type="entry name" value="PHOSPHOGLYCOLATE PHOSPHATASE"/>
    <property type="match status" value="1"/>
</dbReference>
<dbReference type="GO" id="GO:0006281">
    <property type="term" value="P:DNA repair"/>
    <property type="evidence" value="ECO:0007669"/>
    <property type="project" value="TreeGrafter"/>
</dbReference>
<evidence type="ECO:0000256" key="2">
    <source>
        <dbReference type="ARBA" id="ARBA00022801"/>
    </source>
</evidence>
<dbReference type="SFLD" id="SFLDG01129">
    <property type="entry name" value="C1.5:_HAD__Beta-PGM__Phosphata"/>
    <property type="match status" value="1"/>
</dbReference>
<protein>
    <submittedName>
        <fullName evidence="5">HAD-IA family hydrolase</fullName>
    </submittedName>
</protein>
<dbReference type="SFLD" id="SFLDS00003">
    <property type="entry name" value="Haloacid_Dehalogenase"/>
    <property type="match status" value="1"/>
</dbReference>
<dbReference type="InterPro" id="IPR036412">
    <property type="entry name" value="HAD-like_sf"/>
</dbReference>
<evidence type="ECO:0000256" key="3">
    <source>
        <dbReference type="ARBA" id="ARBA00022842"/>
    </source>
</evidence>
<evidence type="ECO:0000313" key="6">
    <source>
        <dbReference type="Proteomes" id="UP000323708"/>
    </source>
</evidence>
<dbReference type="InterPro" id="IPR041492">
    <property type="entry name" value="HAD_2"/>
</dbReference>
<keyword evidence="3" id="KW-0460">Magnesium</keyword>
<dbReference type="Gene3D" id="1.10.150.240">
    <property type="entry name" value="Putative phosphatase, domain 2"/>
    <property type="match status" value="1"/>
</dbReference>
<dbReference type="InterPro" id="IPR023198">
    <property type="entry name" value="PGP-like_dom2"/>
</dbReference>
<dbReference type="SUPFAM" id="SSF56784">
    <property type="entry name" value="HAD-like"/>
    <property type="match status" value="1"/>
</dbReference>
<evidence type="ECO:0000313" key="5">
    <source>
        <dbReference type="EMBL" id="KAA1192443.1"/>
    </source>
</evidence>
<dbReference type="Gene3D" id="3.40.50.1000">
    <property type="entry name" value="HAD superfamily/HAD-like"/>
    <property type="match status" value="1"/>
</dbReference>
<dbReference type="PANTHER" id="PTHR43434:SF23">
    <property type="entry name" value="PHOSPHOGLYCOLATE PHOSPHATASE"/>
    <property type="match status" value="1"/>
</dbReference>
<proteinExistence type="predicted"/>
<evidence type="ECO:0000256" key="1">
    <source>
        <dbReference type="ARBA" id="ARBA00022723"/>
    </source>
</evidence>
<dbReference type="InterPro" id="IPR050155">
    <property type="entry name" value="HAD-like_hydrolase_sf"/>
</dbReference>
<comment type="caution">
    <text evidence="5">The sequence shown here is derived from an EMBL/GenBank/DDBJ whole genome shotgun (WGS) entry which is preliminary data.</text>
</comment>
<dbReference type="NCBIfam" id="TIGR01549">
    <property type="entry name" value="HAD-SF-IA-v1"/>
    <property type="match status" value="1"/>
</dbReference>
<dbReference type="InterPro" id="IPR006439">
    <property type="entry name" value="HAD-SF_hydro_IA"/>
</dbReference>
<evidence type="ECO:0000256" key="4">
    <source>
        <dbReference type="ARBA" id="ARBA00023277"/>
    </source>
</evidence>
<dbReference type="GO" id="GO:0005829">
    <property type="term" value="C:cytosol"/>
    <property type="evidence" value="ECO:0007669"/>
    <property type="project" value="TreeGrafter"/>
</dbReference>
<keyword evidence="2 5" id="KW-0378">Hydrolase</keyword>